<accession>A0A2P2MXI4</accession>
<organism evidence="1">
    <name type="scientific">Rhizophora mucronata</name>
    <name type="common">Asiatic mangrove</name>
    <dbReference type="NCBI Taxonomy" id="61149"/>
    <lineage>
        <taxon>Eukaryota</taxon>
        <taxon>Viridiplantae</taxon>
        <taxon>Streptophyta</taxon>
        <taxon>Embryophyta</taxon>
        <taxon>Tracheophyta</taxon>
        <taxon>Spermatophyta</taxon>
        <taxon>Magnoliopsida</taxon>
        <taxon>eudicotyledons</taxon>
        <taxon>Gunneridae</taxon>
        <taxon>Pentapetalae</taxon>
        <taxon>rosids</taxon>
        <taxon>fabids</taxon>
        <taxon>Malpighiales</taxon>
        <taxon>Rhizophoraceae</taxon>
        <taxon>Rhizophora</taxon>
    </lineage>
</organism>
<protein>
    <submittedName>
        <fullName evidence="1">Uncharacterized protein</fullName>
    </submittedName>
</protein>
<dbReference type="EMBL" id="GGEC01054425">
    <property type="protein sequence ID" value="MBX34909.1"/>
    <property type="molecule type" value="Transcribed_RNA"/>
</dbReference>
<name>A0A2P2MXI4_RHIMU</name>
<evidence type="ECO:0000313" key="1">
    <source>
        <dbReference type="EMBL" id="MBX34909.1"/>
    </source>
</evidence>
<proteinExistence type="predicted"/>
<sequence length="82" mass="9370">MHLLPLFSLFHHSNPVAPRQVATSLLFLIYSKIPIYFHCPTYKGESNKSSSLASVIKLNIQNPLTKLPQKFKLHHFSLPITE</sequence>
<dbReference type="AlphaFoldDB" id="A0A2P2MXI4"/>
<reference evidence="1" key="1">
    <citation type="submission" date="2018-02" db="EMBL/GenBank/DDBJ databases">
        <title>Rhizophora mucronata_Transcriptome.</title>
        <authorList>
            <person name="Meera S.P."/>
            <person name="Sreeshan A."/>
            <person name="Augustine A."/>
        </authorList>
    </citation>
    <scope>NUCLEOTIDE SEQUENCE</scope>
    <source>
        <tissue evidence="1">Leaf</tissue>
    </source>
</reference>